<dbReference type="Pfam" id="PF17980">
    <property type="entry name" value="ADD_DNMT3"/>
    <property type="match status" value="1"/>
</dbReference>
<keyword evidence="3" id="KW-0678">Repressor</keyword>
<dbReference type="CDD" id="cd05835">
    <property type="entry name" value="PWWP_DNMT3"/>
    <property type="match status" value="1"/>
</dbReference>
<dbReference type="PANTHER" id="PTHR23068">
    <property type="entry name" value="DNA CYTOSINE-5- -METHYLTRANSFERASE 3-RELATED"/>
    <property type="match status" value="1"/>
</dbReference>
<dbReference type="EMBL" id="JAODUO010000663">
    <property type="protein sequence ID" value="KAK2176431.1"/>
    <property type="molecule type" value="Genomic_DNA"/>
</dbReference>
<keyword evidence="5" id="KW-0808">Transferase</keyword>
<dbReference type="SUPFAM" id="SSF57903">
    <property type="entry name" value="FYVE/PHD zinc finger"/>
    <property type="match status" value="1"/>
</dbReference>
<evidence type="ECO:0000256" key="2">
    <source>
        <dbReference type="ARBA" id="ARBA00011975"/>
    </source>
</evidence>
<dbReference type="PANTHER" id="PTHR23068:SF25">
    <property type="entry name" value="DNA (CYTOSINE-5)-METHYLTRANSFERASE DRM2"/>
    <property type="match status" value="1"/>
</dbReference>
<keyword evidence="6" id="KW-0949">S-adenosyl-L-methionine</keyword>
<protein>
    <recommendedName>
        <fullName evidence="2">DNA (cytosine-5-)-methyltransferase</fullName>
        <ecNumber evidence="2">2.1.1.37</ecNumber>
    </recommendedName>
</protein>
<feature type="domain" description="PHD-type" evidence="13">
    <location>
        <begin position="397"/>
        <end position="533"/>
    </location>
</feature>
<dbReference type="Gene3D" id="2.30.30.140">
    <property type="match status" value="1"/>
</dbReference>
<keyword evidence="8" id="KW-0863">Zinc-finger</keyword>
<dbReference type="PROSITE" id="PS50812">
    <property type="entry name" value="PWWP"/>
    <property type="match status" value="1"/>
</dbReference>
<dbReference type="GO" id="GO:0003886">
    <property type="term" value="F:DNA (cytosine-5-)-methyltransferase activity"/>
    <property type="evidence" value="ECO:0007669"/>
    <property type="project" value="UniProtKB-EC"/>
</dbReference>
<dbReference type="InterPro" id="IPR018117">
    <property type="entry name" value="C5_DNA_meth_AS"/>
</dbReference>
<dbReference type="InterPro" id="IPR029063">
    <property type="entry name" value="SAM-dependent_MTases_sf"/>
</dbReference>
<dbReference type="EC" id="2.1.1.37" evidence="2"/>
<dbReference type="InterPro" id="IPR050390">
    <property type="entry name" value="C5-Methyltransferase"/>
</dbReference>
<keyword evidence="10" id="KW-0539">Nucleus</keyword>
<organism evidence="14 15">
    <name type="scientific">Ridgeia piscesae</name>
    <name type="common">Tubeworm</name>
    <dbReference type="NCBI Taxonomy" id="27915"/>
    <lineage>
        <taxon>Eukaryota</taxon>
        <taxon>Metazoa</taxon>
        <taxon>Spiralia</taxon>
        <taxon>Lophotrochozoa</taxon>
        <taxon>Annelida</taxon>
        <taxon>Polychaeta</taxon>
        <taxon>Sedentaria</taxon>
        <taxon>Canalipalpata</taxon>
        <taxon>Sabellida</taxon>
        <taxon>Siboglinidae</taxon>
        <taxon>Ridgeia</taxon>
    </lineage>
</organism>
<dbReference type="GO" id="GO:0008270">
    <property type="term" value="F:zinc ion binding"/>
    <property type="evidence" value="ECO:0007669"/>
    <property type="project" value="UniProtKB-KW"/>
</dbReference>
<evidence type="ECO:0000256" key="11">
    <source>
        <dbReference type="SAM" id="MobiDB-lite"/>
    </source>
</evidence>
<dbReference type="GO" id="GO:0032259">
    <property type="term" value="P:methylation"/>
    <property type="evidence" value="ECO:0007669"/>
    <property type="project" value="UniProtKB-KW"/>
</dbReference>
<keyword evidence="9" id="KW-0862">Zinc</keyword>
<feature type="compositionally biased region" description="Basic residues" evidence="11">
    <location>
        <begin position="1"/>
        <end position="12"/>
    </location>
</feature>
<dbReference type="Pfam" id="PF00855">
    <property type="entry name" value="PWWP"/>
    <property type="match status" value="1"/>
</dbReference>
<evidence type="ECO:0000256" key="5">
    <source>
        <dbReference type="ARBA" id="ARBA00022679"/>
    </source>
</evidence>
<dbReference type="InterPro" id="IPR011011">
    <property type="entry name" value="Znf_FYVE_PHD"/>
</dbReference>
<keyword evidence="4" id="KW-0489">Methyltransferase</keyword>
<dbReference type="InterPro" id="IPR013083">
    <property type="entry name" value="Znf_RING/FYVE/PHD"/>
</dbReference>
<comment type="caution">
    <text evidence="14">The sequence shown here is derived from an EMBL/GenBank/DDBJ whole genome shotgun (WGS) entry which is preliminary data.</text>
</comment>
<dbReference type="PROSITE" id="PS51533">
    <property type="entry name" value="ADD"/>
    <property type="match status" value="1"/>
</dbReference>
<dbReference type="SMART" id="SM00293">
    <property type="entry name" value="PWWP"/>
    <property type="match status" value="1"/>
</dbReference>
<evidence type="ECO:0000313" key="14">
    <source>
        <dbReference type="EMBL" id="KAK2176431.1"/>
    </source>
</evidence>
<evidence type="ECO:0000256" key="4">
    <source>
        <dbReference type="ARBA" id="ARBA00022603"/>
    </source>
</evidence>
<accession>A0AAD9KS05</accession>
<dbReference type="InterPro" id="IPR025766">
    <property type="entry name" value="ADD"/>
</dbReference>
<feature type="compositionally biased region" description="Basic and acidic residues" evidence="11">
    <location>
        <begin position="223"/>
        <end position="242"/>
    </location>
</feature>
<evidence type="ECO:0000256" key="6">
    <source>
        <dbReference type="ARBA" id="ARBA00022691"/>
    </source>
</evidence>
<feature type="domain" description="PWWP" evidence="12">
    <location>
        <begin position="246"/>
        <end position="304"/>
    </location>
</feature>
<reference evidence="14" key="1">
    <citation type="journal article" date="2023" name="Mol. Biol. Evol.">
        <title>Third-Generation Sequencing Reveals the Adaptive Role of the Epigenome in Three Deep-Sea Polychaetes.</title>
        <authorList>
            <person name="Perez M."/>
            <person name="Aroh O."/>
            <person name="Sun Y."/>
            <person name="Lan Y."/>
            <person name="Juniper S.K."/>
            <person name="Young C.R."/>
            <person name="Angers B."/>
            <person name="Qian P.Y."/>
        </authorList>
    </citation>
    <scope>NUCLEOTIDE SEQUENCE</scope>
    <source>
        <strain evidence="14">R07B-5</strain>
    </source>
</reference>
<dbReference type="GO" id="GO:0005634">
    <property type="term" value="C:nucleus"/>
    <property type="evidence" value="ECO:0007669"/>
    <property type="project" value="UniProtKB-SubCell"/>
</dbReference>
<dbReference type="Pfam" id="PF21255">
    <property type="entry name" value="DNMT3_ADD_GATA1-like"/>
    <property type="match status" value="1"/>
</dbReference>
<evidence type="ECO:0000256" key="1">
    <source>
        <dbReference type="ARBA" id="ARBA00004123"/>
    </source>
</evidence>
<evidence type="ECO:0000259" key="12">
    <source>
        <dbReference type="PROSITE" id="PS50812"/>
    </source>
</evidence>
<proteinExistence type="predicted"/>
<feature type="compositionally biased region" description="Basic and acidic residues" evidence="11">
    <location>
        <begin position="113"/>
        <end position="147"/>
    </location>
</feature>
<keyword evidence="7" id="KW-0479">Metal-binding</keyword>
<sequence length="821" mass="91504">MKTRARTEHHHGKGDSTQRQTTKQPSRDVKQAAGSGSVLLSPASGVSDKRSLMTGSRELQNLVGHTLRDEDLVRVMADTARKGVVFVGRVMFVVCARLTPAAVRSSNLRSSPKKTEHFQVVHGGEKKARHTSDDTRHTSDDTRHTSDDIRHTSDDAVIYYTKLFTYLCKSDPDKTPKTGKKAAVLRMRREEVSQASALINKDVPKMTREVDSTKSRAQAVTERASKDVLPHELSQDTRQDSREPQLGSLVWAKLSRQAWWPGLVIRGTYCALKPAQPRHHWIFWFGDHKVSQIPTERIVPFCAKFQDHMNGSDGDLDEDARVDWAKSGFLVNGLSSENLTKPNPDRPIPEFAMTCMQKIKAQNETDSEDDDLGDDITREEAPFRIEKLHTRVGKFVSVRQGDISIQEVCIACGEDRAVVIQHPLFDGGLCQFCKESLMETMFIFSDDGTNMFCVVCGNGGELFVCEMIACNRAYCTGCIAELTGGLGSVEVIKHTNPWACFMCEDTSDPACLLVRKADWQCNLVAMFQPATIHKVPQASDFDGSPIRVLSLFDGIASDDDALLVTSVQHGSTIMPLGDITKLGVTEVSSLGPIDLVIGGSPCNDLSMVNPARKGLEGGTGLLFFEFFRILNLLQKLHPNCHLFWLFENVVFMSREDKTTISRFLECEPAVWNAKYFSAQNRARYFWGNIPGMYCPPELSPCPPPYIGLDSTLMGGRKAAVNKVRTVTTRSNSLMQGKKDDYFPVHTGTTGDTLWIPELERLFGFPEHYTDVGNIPPTRRQKLIGKAWSVPLIKHILAPLRAFYRCIPEGPRVARVSEVTHL</sequence>
<evidence type="ECO:0000256" key="10">
    <source>
        <dbReference type="ARBA" id="ARBA00023242"/>
    </source>
</evidence>
<comment type="subcellular location">
    <subcellularLocation>
        <location evidence="1">Nucleus</location>
    </subcellularLocation>
</comment>
<evidence type="ECO:0000259" key="13">
    <source>
        <dbReference type="PROSITE" id="PS51533"/>
    </source>
</evidence>
<dbReference type="InterPro" id="IPR049554">
    <property type="entry name" value="DNMT3_ADD_PHD"/>
</dbReference>
<gene>
    <name evidence="14" type="ORF">NP493_663g03006</name>
</gene>
<dbReference type="GO" id="GO:0010468">
    <property type="term" value="P:regulation of gene expression"/>
    <property type="evidence" value="ECO:0007669"/>
    <property type="project" value="UniProtKB-ARBA"/>
</dbReference>
<name>A0AAD9KS05_RIDPI</name>
<dbReference type="InterPro" id="IPR040552">
    <property type="entry name" value="DNMT3_ADD_GATA1-like"/>
</dbReference>
<dbReference type="Pfam" id="PF00145">
    <property type="entry name" value="DNA_methylase"/>
    <property type="match status" value="1"/>
</dbReference>
<feature type="region of interest" description="Disordered" evidence="11">
    <location>
        <begin position="212"/>
        <end position="242"/>
    </location>
</feature>
<feature type="compositionally biased region" description="Polar residues" evidence="11">
    <location>
        <begin position="15"/>
        <end position="24"/>
    </location>
</feature>
<keyword evidence="15" id="KW-1185">Reference proteome</keyword>
<dbReference type="SUPFAM" id="SSF53335">
    <property type="entry name" value="S-adenosyl-L-methionine-dependent methyltransferases"/>
    <property type="match status" value="1"/>
</dbReference>
<evidence type="ECO:0000256" key="3">
    <source>
        <dbReference type="ARBA" id="ARBA00022491"/>
    </source>
</evidence>
<evidence type="ECO:0000313" key="15">
    <source>
        <dbReference type="Proteomes" id="UP001209878"/>
    </source>
</evidence>
<dbReference type="SUPFAM" id="SSF63748">
    <property type="entry name" value="Tudor/PWWP/MBT"/>
    <property type="match status" value="1"/>
</dbReference>
<dbReference type="Gene3D" id="3.40.50.150">
    <property type="entry name" value="Vaccinia Virus protein VP39"/>
    <property type="match status" value="2"/>
</dbReference>
<feature type="region of interest" description="Disordered" evidence="11">
    <location>
        <begin position="107"/>
        <end position="147"/>
    </location>
</feature>
<evidence type="ECO:0000256" key="9">
    <source>
        <dbReference type="ARBA" id="ARBA00022833"/>
    </source>
</evidence>
<dbReference type="Gene3D" id="3.30.40.10">
    <property type="entry name" value="Zinc/RING finger domain, C3HC4 (zinc finger)"/>
    <property type="match status" value="1"/>
</dbReference>
<feature type="region of interest" description="Disordered" evidence="11">
    <location>
        <begin position="1"/>
        <end position="52"/>
    </location>
</feature>
<evidence type="ECO:0000256" key="8">
    <source>
        <dbReference type="ARBA" id="ARBA00022771"/>
    </source>
</evidence>
<dbReference type="InterPro" id="IPR001525">
    <property type="entry name" value="C5_MeTfrase"/>
</dbReference>
<dbReference type="PROSITE" id="PS00094">
    <property type="entry name" value="C5_MTASE_1"/>
    <property type="match status" value="1"/>
</dbReference>
<dbReference type="Proteomes" id="UP001209878">
    <property type="component" value="Unassembled WGS sequence"/>
</dbReference>
<dbReference type="AlphaFoldDB" id="A0AAD9KS05"/>
<dbReference type="InterPro" id="IPR000313">
    <property type="entry name" value="PWWP_dom"/>
</dbReference>
<evidence type="ECO:0000256" key="7">
    <source>
        <dbReference type="ARBA" id="ARBA00022723"/>
    </source>
</evidence>
<dbReference type="CDD" id="cd11725">
    <property type="entry name" value="ADDz_Dnmt3"/>
    <property type="match status" value="1"/>
</dbReference>